<reference evidence="6" key="2">
    <citation type="submission" date="2020-10" db="EMBL/GenBank/DDBJ databases">
        <authorList>
            <consortium name="NCBI Pathogen Detection Project"/>
        </authorList>
    </citation>
    <scope>NUCLEOTIDE SEQUENCE</scope>
    <source>
        <strain evidence="6">CAVp300</strain>
    </source>
</reference>
<evidence type="ECO:0000313" key="7">
    <source>
        <dbReference type="Proteomes" id="UP000867740"/>
    </source>
</evidence>
<protein>
    <recommendedName>
        <fullName evidence="4">Transcription antitermination protein RfaH</fullName>
    </recommendedName>
</protein>
<evidence type="ECO:0000256" key="2">
    <source>
        <dbReference type="ARBA" id="ARBA00023015"/>
    </source>
</evidence>
<evidence type="ECO:0000259" key="5">
    <source>
        <dbReference type="SMART" id="SM00738"/>
    </source>
</evidence>
<dbReference type="PANTHER" id="PTHR30265:SF7">
    <property type="entry name" value="TRANSCRIPTION ANTITERMINATION PROTEIN RFAH"/>
    <property type="match status" value="1"/>
</dbReference>
<keyword evidence="2 4" id="KW-0805">Transcription regulation</keyword>
<dbReference type="SUPFAM" id="SSF82679">
    <property type="entry name" value="N-utilization substance G protein NusG, N-terminal domain"/>
    <property type="match status" value="1"/>
</dbReference>
<evidence type="ECO:0000256" key="3">
    <source>
        <dbReference type="ARBA" id="ARBA00023163"/>
    </source>
</evidence>
<dbReference type="InterPro" id="IPR043425">
    <property type="entry name" value="NusG-like"/>
</dbReference>
<dbReference type="GO" id="GO:0006354">
    <property type="term" value="P:DNA-templated transcription elongation"/>
    <property type="evidence" value="ECO:0007669"/>
    <property type="project" value="InterPro"/>
</dbReference>
<reference evidence="6" key="1">
    <citation type="journal article" date="2018" name="Genome Biol.">
        <title>SKESA: strategic k-mer extension for scrupulous assemblies.</title>
        <authorList>
            <person name="Souvorov A."/>
            <person name="Agarwala R."/>
            <person name="Lipman D.J."/>
        </authorList>
    </citation>
    <scope>NUCLEOTIDE SEQUENCE</scope>
    <source>
        <strain evidence="6">CAVp300</strain>
    </source>
</reference>
<accession>A0A9P3T8N7</accession>
<comment type="caution">
    <text evidence="6">The sequence shown here is derived from an EMBL/GenBank/DDBJ whole genome shotgun (WGS) entry which is preliminary data.</text>
</comment>
<dbReference type="CDD" id="cd09892">
    <property type="entry name" value="NGN_SP_RfaH"/>
    <property type="match status" value="1"/>
</dbReference>
<dbReference type="InterPro" id="IPR036735">
    <property type="entry name" value="NGN_dom_sf"/>
</dbReference>
<keyword evidence="4" id="KW-0238">DNA-binding</keyword>
<comment type="similarity">
    <text evidence="4">Belongs to the RfaH family.</text>
</comment>
<dbReference type="SMART" id="SM00738">
    <property type="entry name" value="NGN"/>
    <property type="match status" value="1"/>
</dbReference>
<dbReference type="Pfam" id="PF02357">
    <property type="entry name" value="NusG"/>
    <property type="match status" value="1"/>
</dbReference>
<comment type="subunit">
    <text evidence="4">Interacts with both the nontemplate DNA and the RNA polymerase (RNAP).</text>
</comment>
<keyword evidence="3 4" id="KW-0804">Transcription</keyword>
<dbReference type="Gene3D" id="3.30.70.940">
    <property type="entry name" value="NusG, N-terminal domain"/>
    <property type="match status" value="1"/>
</dbReference>
<dbReference type="HAMAP" id="MF_00951">
    <property type="entry name" value="RfaH"/>
    <property type="match status" value="1"/>
</dbReference>
<dbReference type="InterPro" id="IPR006645">
    <property type="entry name" value="NGN-like_dom"/>
</dbReference>
<evidence type="ECO:0000256" key="4">
    <source>
        <dbReference type="HAMAP-Rule" id="MF_00951"/>
    </source>
</evidence>
<dbReference type="AlphaFoldDB" id="A0A9P3T8N7"/>
<dbReference type="PANTHER" id="PTHR30265">
    <property type="entry name" value="RHO-INTERACTING TRANSCRIPTION TERMINATION FACTOR NUSG"/>
    <property type="match status" value="1"/>
</dbReference>
<dbReference type="GO" id="GO:0001073">
    <property type="term" value="F:transcription antitermination factor activity, DNA binding"/>
    <property type="evidence" value="ECO:0007669"/>
    <property type="project" value="UniProtKB-UniRule"/>
</dbReference>
<dbReference type="GO" id="GO:0003677">
    <property type="term" value="F:DNA binding"/>
    <property type="evidence" value="ECO:0007669"/>
    <property type="project" value="UniProtKB-UniRule"/>
</dbReference>
<keyword evidence="1 4" id="KW-0889">Transcription antitermination</keyword>
<comment type="function">
    <text evidence="4">Enhances distal genes transcription elongation in a specialized subset of operons that encode extracytoplasmic components. RfaH is recruited into a multi-component RNA polymerase complex by the ops element, which is a short conserved DNA sequence located downstream of the main promoter of these operons. Once bound, RfaH suppresses pausing and inhibits Rho-dependent and intrinsic termination at a subset of sites. Termination signals are bypassed, which allows complete synthesis of long RNA chains.</text>
</comment>
<evidence type="ECO:0000256" key="1">
    <source>
        <dbReference type="ARBA" id="ARBA00022814"/>
    </source>
</evidence>
<dbReference type="Proteomes" id="UP000867740">
    <property type="component" value="Unassembled WGS sequence"/>
</dbReference>
<organism evidence="6 7">
    <name type="scientific">Kluyvera intermedia</name>
    <name type="common">Enterobacter intermedius</name>
    <dbReference type="NCBI Taxonomy" id="61648"/>
    <lineage>
        <taxon>Bacteria</taxon>
        <taxon>Pseudomonadati</taxon>
        <taxon>Pseudomonadota</taxon>
        <taxon>Gammaproteobacteria</taxon>
        <taxon>Enterobacterales</taxon>
        <taxon>Enterobacteriaceae</taxon>
        <taxon>Kluyvera</taxon>
    </lineage>
</organism>
<dbReference type="GO" id="GO:0005829">
    <property type="term" value="C:cytosol"/>
    <property type="evidence" value="ECO:0007669"/>
    <property type="project" value="TreeGrafter"/>
</dbReference>
<name>A0A9P3T8N7_KLUIN</name>
<dbReference type="EMBL" id="DACSUM010000028">
    <property type="protein sequence ID" value="HAT3582988.1"/>
    <property type="molecule type" value="Genomic_DNA"/>
</dbReference>
<proteinExistence type="inferred from homology"/>
<dbReference type="NCBIfam" id="NF006534">
    <property type="entry name" value="PRK09014.1"/>
    <property type="match status" value="1"/>
</dbReference>
<gene>
    <name evidence="4 6" type="primary">rfaH</name>
    <name evidence="6" type="ORF">I8531_003315</name>
</gene>
<sequence>MENWYVAQTKFAQEKRAQQQLQSQGVTCLLPMLSEVRLHNGRVRGVTPQPMFPNYIFVRFDPEVVHTTAIKATRGISTLISFGGLPSVVPDSVITQLSQGWSSAPPETVAPQHGDRVMLRDGAFEGIEAVWYEPDGMKRAMLLLNLMNQQVRVPVNSSMRFHIVAREAAA</sequence>
<dbReference type="NCBIfam" id="TIGR01955">
    <property type="entry name" value="RfaH"/>
    <property type="match status" value="1"/>
</dbReference>
<evidence type="ECO:0000313" key="6">
    <source>
        <dbReference type="EMBL" id="HAT3582988.1"/>
    </source>
</evidence>
<dbReference type="InterPro" id="IPR010215">
    <property type="entry name" value="Transcription_antiterm_RfaH"/>
</dbReference>
<feature type="domain" description="NusG-like N-terminal" evidence="5">
    <location>
        <begin position="1"/>
        <end position="101"/>
    </location>
</feature>